<keyword evidence="4 14" id="KW-0812">Transmembrane</keyword>
<evidence type="ECO:0000256" key="1">
    <source>
        <dbReference type="ARBA" id="ARBA00001933"/>
    </source>
</evidence>
<dbReference type="GO" id="GO:0008696">
    <property type="term" value="F:4-amino-4-deoxychorismate lyase activity"/>
    <property type="evidence" value="ECO:0007669"/>
    <property type="project" value="UniProtKB-UniRule"/>
</dbReference>
<keyword evidence="14" id="KW-0997">Cell inner membrane</keyword>
<evidence type="ECO:0000256" key="11">
    <source>
        <dbReference type="ARBA" id="ARBA00035633"/>
    </source>
</evidence>
<evidence type="ECO:0000256" key="13">
    <source>
        <dbReference type="ARBA" id="ARBA00054027"/>
    </source>
</evidence>
<dbReference type="CDD" id="cd08010">
    <property type="entry name" value="MltG_like"/>
    <property type="match status" value="1"/>
</dbReference>
<reference evidence="15" key="1">
    <citation type="submission" date="2023-10" db="EMBL/GenBank/DDBJ databases">
        <title>The first scallop-associated chemosynthetic bacterial symbiont.</title>
        <authorList>
            <person name="Lin Y.-T."/>
            <person name="Sun J."/>
            <person name="Ip J.C.-H."/>
            <person name="He X."/>
            <person name="Gao Z.-M."/>
            <person name="Perez M."/>
            <person name="Xu T."/>
            <person name="Qian P.-Y."/>
            <person name="Qiu J.-W."/>
        </authorList>
    </citation>
    <scope>NUCLEOTIDE SEQUENCE</scope>
    <source>
        <strain evidence="15">Gill1</strain>
    </source>
</reference>
<dbReference type="Gene3D" id="3.30.1490.480">
    <property type="entry name" value="Endolytic murein transglycosylase"/>
    <property type="match status" value="1"/>
</dbReference>
<keyword evidence="8 14" id="KW-0472">Membrane</keyword>
<keyword evidence="5" id="KW-0663">Pyridoxal phosphate</keyword>
<dbReference type="NCBIfam" id="TIGR03461">
    <property type="entry name" value="pabC_Proteo"/>
    <property type="match status" value="1"/>
</dbReference>
<dbReference type="InterPro" id="IPR043132">
    <property type="entry name" value="BCAT-like_C"/>
</dbReference>
<evidence type="ECO:0000256" key="14">
    <source>
        <dbReference type="HAMAP-Rule" id="MF_02065"/>
    </source>
</evidence>
<evidence type="ECO:0000256" key="4">
    <source>
        <dbReference type="ARBA" id="ARBA00022692"/>
    </source>
</evidence>
<comment type="catalytic activity">
    <reaction evidence="12">
        <text>4-amino-4-deoxychorismate = 4-aminobenzoate + pyruvate + H(+)</text>
        <dbReference type="Rhea" id="RHEA:16201"/>
        <dbReference type="ChEBI" id="CHEBI:15361"/>
        <dbReference type="ChEBI" id="CHEBI:15378"/>
        <dbReference type="ChEBI" id="CHEBI:17836"/>
        <dbReference type="ChEBI" id="CHEBI:58406"/>
        <dbReference type="EC" id="4.1.3.38"/>
    </reaction>
</comment>
<dbReference type="Gene3D" id="3.20.10.10">
    <property type="entry name" value="D-amino Acid Aminotransferase, subunit A, domain 2"/>
    <property type="match status" value="1"/>
</dbReference>
<accession>A0AAU6PEQ0</accession>
<dbReference type="AlphaFoldDB" id="A0AAU6PEQ0"/>
<dbReference type="HAMAP" id="MF_02065">
    <property type="entry name" value="MltG"/>
    <property type="match status" value="1"/>
</dbReference>
<evidence type="ECO:0000256" key="7">
    <source>
        <dbReference type="ARBA" id="ARBA00022989"/>
    </source>
</evidence>
<name>A0AAU6PEQ0_9GAMM</name>
<comment type="pathway">
    <text evidence="11">Cofactor biosynthesis; tetrahydrofolate biosynthesis; 4-aminobenzoate from chorismate: step 2/2.</text>
</comment>
<dbReference type="GO" id="GO:0008932">
    <property type="term" value="F:lytic endotransglycosylase activity"/>
    <property type="evidence" value="ECO:0007669"/>
    <property type="project" value="UniProtKB-UniRule"/>
</dbReference>
<keyword evidence="9 14" id="KW-0456">Lyase</keyword>
<gene>
    <name evidence="14 15" type="primary">mltG</name>
    <name evidence="15" type="ORF">Ctma_0199</name>
</gene>
<sequence length="600" mass="67797">MKKIVLINGIKHSKLSAFNRLTQFGDGLFETCVVKESKLLFWSEHFARLERGRTQLKINEVSEKQWIKDISKALNLVDFKHAVVKIILSRGESERGYGFKKNIKPTRIVIVSPMPKETTNDYTLGVCASGYASNPLLSNIKHCNRLEQILARVEMHEDECLMLDDTGCVISVTQGNIFGVKSGELLTPELDKSGIEGTRRMRVLKIAKALGLKVNIGQLTLKDLYNCDEIFVTNSVLGVRSVSHIDKKVFSQKAVTKQLEDALKAESIKEENIQVLKPKKHFIKKILSVVIIFSALAISHWANTITAEKPLLYHLPQGTGINATAINLEKQGVIHSRYFLIAMAKILDFDTKIKSGYYDIDANMSVFDLLKNFVSAKVATRNITLIEGKTIAHYYQQLTHIKALKSSDSLKETMRLAGINPPYEGYFWPDTYQVNVGDSVASVFKRANQKLQKNLQAEWQNRDKTLRFNNASQALVLASLIEKETAHTAEKTQIAGVFMRRLQLEMRLQTDPTVVYALNLEKKYRGFLTRKDLKFKSPYNTYRNKGLPPTAIASVSASSLYAAMHPAKGESLYFVSKKDGSHAFAKTYKQHRLNIKKYLK</sequence>
<dbReference type="Pfam" id="PF01063">
    <property type="entry name" value="Aminotran_4"/>
    <property type="match status" value="1"/>
</dbReference>
<evidence type="ECO:0000256" key="5">
    <source>
        <dbReference type="ARBA" id="ARBA00022898"/>
    </source>
</evidence>
<comment type="function">
    <text evidence="13">Involved in the biosynthesis of p-aminobenzoate (PABA), a precursor of tetrahydrofolate. Converts 4-amino-4-deoxychorismate into 4-aminobenzoate (PABA) and pyruvate.</text>
</comment>
<dbReference type="GO" id="GO:0009252">
    <property type="term" value="P:peptidoglycan biosynthetic process"/>
    <property type="evidence" value="ECO:0007669"/>
    <property type="project" value="UniProtKB-UniRule"/>
</dbReference>
<dbReference type="EC" id="4.2.2.29" evidence="14"/>
<dbReference type="InterPro" id="IPR017824">
    <property type="entry name" value="Aminodeoxychorismate_lyase_IV"/>
</dbReference>
<evidence type="ECO:0000256" key="6">
    <source>
        <dbReference type="ARBA" id="ARBA00022909"/>
    </source>
</evidence>
<dbReference type="InterPro" id="IPR003770">
    <property type="entry name" value="MLTG-like"/>
</dbReference>
<dbReference type="NCBIfam" id="TIGR00247">
    <property type="entry name" value="endolytic transglycosylase MltG"/>
    <property type="match status" value="1"/>
</dbReference>
<dbReference type="SUPFAM" id="SSF56752">
    <property type="entry name" value="D-aminoacid aminotransferase-like PLP-dependent enzymes"/>
    <property type="match status" value="1"/>
</dbReference>
<keyword evidence="3 14" id="KW-1003">Cell membrane</keyword>
<comment type="catalytic activity">
    <reaction evidence="14">
        <text>a peptidoglycan chain = a peptidoglycan chain with N-acetyl-1,6-anhydromuramyl-[peptide] at the reducing end + a peptidoglycan chain with N-acetylglucosamine at the non-reducing end.</text>
        <dbReference type="EC" id="4.2.2.29"/>
    </reaction>
</comment>
<feature type="site" description="Important for catalytic activity" evidence="14">
    <location>
        <position position="484"/>
    </location>
</feature>
<evidence type="ECO:0000256" key="2">
    <source>
        <dbReference type="ARBA" id="ARBA00009320"/>
    </source>
</evidence>
<dbReference type="PANTHER" id="PTHR30518">
    <property type="entry name" value="ENDOLYTIC MUREIN TRANSGLYCOSYLASE"/>
    <property type="match status" value="1"/>
</dbReference>
<dbReference type="GO" id="GO:0008153">
    <property type="term" value="P:4-aminobenzoate biosynthetic process"/>
    <property type="evidence" value="ECO:0007669"/>
    <property type="project" value="UniProtKB-UniRule"/>
</dbReference>
<dbReference type="EMBL" id="CP138327">
    <property type="protein sequence ID" value="WXT99500.1"/>
    <property type="molecule type" value="Genomic_DNA"/>
</dbReference>
<dbReference type="Gene3D" id="3.30.160.60">
    <property type="entry name" value="Classic Zinc Finger"/>
    <property type="match status" value="1"/>
</dbReference>
<dbReference type="GO" id="GO:0071555">
    <property type="term" value="P:cell wall organization"/>
    <property type="evidence" value="ECO:0007669"/>
    <property type="project" value="UniProtKB-KW"/>
</dbReference>
<comment type="similarity">
    <text evidence="14">Belongs to the transglycosylase MltG family.</text>
</comment>
<dbReference type="PANTHER" id="PTHR30518:SF2">
    <property type="entry name" value="ENDOLYTIC MUREIN TRANSGLYCOSYLASE"/>
    <property type="match status" value="1"/>
</dbReference>
<evidence type="ECO:0000313" key="15">
    <source>
        <dbReference type="EMBL" id="WXT99500.1"/>
    </source>
</evidence>
<organism evidence="15">
    <name type="scientific">Catillopecten margaritatus gill symbiont</name>
    <dbReference type="NCBI Taxonomy" id="3083288"/>
    <lineage>
        <taxon>Bacteria</taxon>
        <taxon>Pseudomonadati</taxon>
        <taxon>Pseudomonadota</taxon>
        <taxon>Gammaproteobacteria</taxon>
        <taxon>sulfur-oxidizing symbionts</taxon>
    </lineage>
</organism>
<evidence type="ECO:0000256" key="12">
    <source>
        <dbReference type="ARBA" id="ARBA00049529"/>
    </source>
</evidence>
<evidence type="ECO:0000256" key="3">
    <source>
        <dbReference type="ARBA" id="ARBA00022475"/>
    </source>
</evidence>
<dbReference type="Gene3D" id="3.30.470.10">
    <property type="match status" value="1"/>
</dbReference>
<dbReference type="GO" id="GO:0046656">
    <property type="term" value="P:folic acid biosynthetic process"/>
    <property type="evidence" value="ECO:0007669"/>
    <property type="project" value="UniProtKB-KW"/>
</dbReference>
<dbReference type="InterPro" id="IPR001544">
    <property type="entry name" value="Aminotrans_IV"/>
</dbReference>
<keyword evidence="10 14" id="KW-0961">Cell wall biogenesis/degradation</keyword>
<evidence type="ECO:0000256" key="10">
    <source>
        <dbReference type="ARBA" id="ARBA00023316"/>
    </source>
</evidence>
<protein>
    <recommendedName>
        <fullName evidence="14">Endolytic murein transglycosylase</fullName>
        <ecNumber evidence="14">4.2.2.29</ecNumber>
    </recommendedName>
    <alternativeName>
        <fullName evidence="14">Peptidoglycan lytic transglycosylase</fullName>
    </alternativeName>
    <alternativeName>
        <fullName evidence="14">Peptidoglycan polymerization terminase</fullName>
    </alternativeName>
</protein>
<keyword evidence="6" id="KW-0289">Folate biosynthesis</keyword>
<dbReference type="GO" id="GO:0030170">
    <property type="term" value="F:pyridoxal phosphate binding"/>
    <property type="evidence" value="ECO:0007669"/>
    <property type="project" value="InterPro"/>
</dbReference>
<keyword evidence="7 14" id="KW-1133">Transmembrane helix</keyword>
<dbReference type="InterPro" id="IPR036038">
    <property type="entry name" value="Aminotransferase-like"/>
</dbReference>
<comment type="cofactor">
    <cofactor evidence="1">
        <name>pyridoxal 5'-phosphate</name>
        <dbReference type="ChEBI" id="CHEBI:597326"/>
    </cofactor>
</comment>
<dbReference type="InterPro" id="IPR043131">
    <property type="entry name" value="BCAT-like_N"/>
</dbReference>
<dbReference type="GO" id="GO:0005886">
    <property type="term" value="C:plasma membrane"/>
    <property type="evidence" value="ECO:0007669"/>
    <property type="project" value="UniProtKB-UniRule"/>
</dbReference>
<comment type="similarity">
    <text evidence="2">Belongs to the class-IV pyridoxal-phosphate-dependent aminotransferase family.</text>
</comment>
<dbReference type="Pfam" id="PF02618">
    <property type="entry name" value="YceG"/>
    <property type="match status" value="1"/>
</dbReference>
<evidence type="ECO:0000256" key="8">
    <source>
        <dbReference type="ARBA" id="ARBA00023136"/>
    </source>
</evidence>
<comment type="function">
    <text evidence="14">Functions as a peptidoglycan terminase that cleaves nascent peptidoglycan strands endolytically to terminate their elongation.</text>
</comment>
<evidence type="ECO:0000256" key="9">
    <source>
        <dbReference type="ARBA" id="ARBA00023239"/>
    </source>
</evidence>
<dbReference type="FunFam" id="3.20.10.10:FF:000002">
    <property type="entry name" value="D-alanine aminotransferase"/>
    <property type="match status" value="1"/>
</dbReference>
<proteinExistence type="inferred from homology"/>